<dbReference type="Gene3D" id="3.40.50.10400">
    <property type="entry name" value="Hypothetical protein PA1492"/>
    <property type="match status" value="1"/>
</dbReference>
<name>A0ABW1EBK4_9BACT</name>
<evidence type="ECO:0000313" key="1">
    <source>
        <dbReference type="EMBL" id="MFC5861286.1"/>
    </source>
</evidence>
<organism evidence="1 2">
    <name type="scientific">Acidicapsa dinghuensis</name>
    <dbReference type="NCBI Taxonomy" id="2218256"/>
    <lineage>
        <taxon>Bacteria</taxon>
        <taxon>Pseudomonadati</taxon>
        <taxon>Acidobacteriota</taxon>
        <taxon>Terriglobia</taxon>
        <taxon>Terriglobales</taxon>
        <taxon>Acidobacteriaceae</taxon>
        <taxon>Acidicapsa</taxon>
    </lineage>
</organism>
<sequence length="131" mass="14108">MQNTQPLIILVAGPYRSGTEDDPEKIARNLDRLESAALSIYRAGHIPMIGEWVALPLMKQACSAHLGDAIAEQFLYPVAARLIARCDAVLRIAGASKGADGDARLARERGLPVYFSVEEIPVLSNDPEPAA</sequence>
<protein>
    <submittedName>
        <fullName evidence="1">DUF4406 domain-containing protein</fullName>
    </submittedName>
</protein>
<dbReference type="RefSeq" id="WP_263334014.1">
    <property type="nucleotide sequence ID" value="NZ_JAGSYH010000002.1"/>
</dbReference>
<keyword evidence="2" id="KW-1185">Reference proteome</keyword>
<dbReference type="Proteomes" id="UP001596091">
    <property type="component" value="Unassembled WGS sequence"/>
</dbReference>
<dbReference type="EMBL" id="JBHSPH010000001">
    <property type="protein sequence ID" value="MFC5861286.1"/>
    <property type="molecule type" value="Genomic_DNA"/>
</dbReference>
<reference evidence="2" key="1">
    <citation type="journal article" date="2019" name="Int. J. Syst. Evol. Microbiol.">
        <title>The Global Catalogue of Microorganisms (GCM) 10K type strain sequencing project: providing services to taxonomists for standard genome sequencing and annotation.</title>
        <authorList>
            <consortium name="The Broad Institute Genomics Platform"/>
            <consortium name="The Broad Institute Genome Sequencing Center for Infectious Disease"/>
            <person name="Wu L."/>
            <person name="Ma J."/>
        </authorList>
    </citation>
    <scope>NUCLEOTIDE SEQUENCE [LARGE SCALE GENOMIC DNA]</scope>
    <source>
        <strain evidence="2">JCM 4087</strain>
    </source>
</reference>
<accession>A0ABW1EBK4</accession>
<evidence type="ECO:0000313" key="2">
    <source>
        <dbReference type="Proteomes" id="UP001596091"/>
    </source>
</evidence>
<proteinExistence type="predicted"/>
<gene>
    <name evidence="1" type="ORF">ACFPT7_03180</name>
</gene>
<comment type="caution">
    <text evidence="1">The sequence shown here is derived from an EMBL/GenBank/DDBJ whole genome shotgun (WGS) entry which is preliminary data.</text>
</comment>